<protein>
    <recommendedName>
        <fullName evidence="4 12">Phosphoribosylamine--glycine ligase</fullName>
        <ecNumber evidence="4 12">6.3.4.13</ecNumber>
    </recommendedName>
    <alternativeName>
        <fullName evidence="12">GARS</fullName>
    </alternativeName>
    <alternativeName>
        <fullName evidence="10 12">Glycinamide ribonucleotide synthetase</fullName>
    </alternativeName>
    <alternativeName>
        <fullName evidence="11 12">Phosphoribosylglycinamide synthetase</fullName>
    </alternativeName>
</protein>
<dbReference type="Pfam" id="PF02843">
    <property type="entry name" value="GARS_C"/>
    <property type="match status" value="1"/>
</dbReference>
<dbReference type="PANTHER" id="PTHR43472:SF1">
    <property type="entry name" value="PHOSPHORIBOSYLAMINE--GLYCINE LIGASE, CHLOROPLASTIC"/>
    <property type="match status" value="1"/>
</dbReference>
<dbReference type="AlphaFoldDB" id="A0A4R2KI38"/>
<evidence type="ECO:0000256" key="8">
    <source>
        <dbReference type="ARBA" id="ARBA00022840"/>
    </source>
</evidence>
<dbReference type="OrthoDB" id="9807240at2"/>
<dbReference type="InterPro" id="IPR011054">
    <property type="entry name" value="Rudment_hybrid_motif"/>
</dbReference>
<evidence type="ECO:0000256" key="7">
    <source>
        <dbReference type="ARBA" id="ARBA00022755"/>
    </source>
</evidence>
<evidence type="ECO:0000259" key="14">
    <source>
        <dbReference type="PROSITE" id="PS50975"/>
    </source>
</evidence>
<dbReference type="PROSITE" id="PS00184">
    <property type="entry name" value="GARS"/>
    <property type="match status" value="1"/>
</dbReference>
<dbReference type="EMBL" id="SLWW01000003">
    <property type="protein sequence ID" value="TCO72834.1"/>
    <property type="molecule type" value="Genomic_DNA"/>
</dbReference>
<dbReference type="NCBIfam" id="TIGR00877">
    <property type="entry name" value="purD"/>
    <property type="match status" value="1"/>
</dbReference>
<comment type="cofactor">
    <cofactor evidence="2">
        <name>Mg(2+)</name>
        <dbReference type="ChEBI" id="CHEBI:18420"/>
    </cofactor>
</comment>
<keyword evidence="5 12" id="KW-0436">Ligase</keyword>
<dbReference type="GO" id="GO:0046872">
    <property type="term" value="F:metal ion binding"/>
    <property type="evidence" value="ECO:0007669"/>
    <property type="project" value="InterPro"/>
</dbReference>
<sequence length="420" mass="43395">MNILILGGGGREHALAWAIQQNPKCDRLIVAPGNAGIARIAECAALDIEDGGAVAVFAEENAVDFVVIGPEAPLAAGVADRLAAAGILCFGPSRDAAQLESSKAFTKAICDTCGAPTAAYGHFTDADAAKAHVRAEGAPIVVKADGLAAGKGVIVAETVAEAEAAIDEMFGGAFGGAGAEVVIEEFMEGEEASFFVLCDGEHVLPIGTAQDHKRAGEGDTGPNTGGMGAYSPAPVMTEAVCARALDEIVRPTVAEMARRGTPYRGVLYAGLMVKDGAPRLVEYNVRFGDPECQVLMMRLGGQVLDLMLACAEGRLAEAGVNWADDHAMTVVMAAKGYPGAYEKGSVIGGLDALPEDSAHMVFHAGTAERDGRLVAAGGRVLNVTARGASLAEARARAYGMVDRIDWPGGFCRRDIGWRAL</sequence>
<dbReference type="InterPro" id="IPR020560">
    <property type="entry name" value="PRibGlycinamide_synth_C-dom"/>
</dbReference>
<proteinExistence type="inferred from homology"/>
<evidence type="ECO:0000256" key="5">
    <source>
        <dbReference type="ARBA" id="ARBA00022598"/>
    </source>
</evidence>
<accession>A0A4R2KI38</accession>
<dbReference type="InterPro" id="IPR000115">
    <property type="entry name" value="PRibGlycinamide_synth"/>
</dbReference>
<comment type="pathway">
    <text evidence="3 12">Purine metabolism; IMP biosynthesis via de novo pathway; N(1)-(5-phospho-D-ribosyl)glycinamide from 5-phospho-alpha-D-ribose 1-diphosphate: step 2/2.</text>
</comment>
<dbReference type="GO" id="GO:0004637">
    <property type="term" value="F:phosphoribosylamine-glycine ligase activity"/>
    <property type="evidence" value="ECO:0007669"/>
    <property type="project" value="UniProtKB-UniRule"/>
</dbReference>
<dbReference type="InterPro" id="IPR020559">
    <property type="entry name" value="PRibGlycinamide_synth_CS"/>
</dbReference>
<dbReference type="InterPro" id="IPR020562">
    <property type="entry name" value="PRibGlycinamide_synth_N"/>
</dbReference>
<dbReference type="InterPro" id="IPR011761">
    <property type="entry name" value="ATP-grasp"/>
</dbReference>
<dbReference type="GO" id="GO:0006189">
    <property type="term" value="P:'de novo' IMP biosynthetic process"/>
    <property type="evidence" value="ECO:0007669"/>
    <property type="project" value="UniProtKB-UniRule"/>
</dbReference>
<evidence type="ECO:0000256" key="9">
    <source>
        <dbReference type="ARBA" id="ARBA00038345"/>
    </source>
</evidence>
<dbReference type="FunFam" id="3.90.600.10:FF:000001">
    <property type="entry name" value="Trifunctional purine biosynthetic protein adenosine-3"/>
    <property type="match status" value="1"/>
</dbReference>
<dbReference type="SMART" id="SM01209">
    <property type="entry name" value="GARS_A"/>
    <property type="match status" value="1"/>
</dbReference>
<dbReference type="PANTHER" id="PTHR43472">
    <property type="entry name" value="PHOSPHORIBOSYLAMINE--GLYCINE LIGASE"/>
    <property type="match status" value="1"/>
</dbReference>
<evidence type="ECO:0000313" key="16">
    <source>
        <dbReference type="Proteomes" id="UP000295142"/>
    </source>
</evidence>
<reference evidence="15 16" key="1">
    <citation type="submission" date="2019-03" db="EMBL/GenBank/DDBJ databases">
        <title>Genomic Encyclopedia of Type Strains, Phase IV (KMG-IV): sequencing the most valuable type-strain genomes for metagenomic binning, comparative biology and taxonomic classification.</title>
        <authorList>
            <person name="Goeker M."/>
        </authorList>
    </citation>
    <scope>NUCLEOTIDE SEQUENCE [LARGE SCALE GENOMIC DNA]</scope>
    <source>
        <strain evidence="15 16">DSM 4868</strain>
    </source>
</reference>
<dbReference type="Gene3D" id="3.30.1490.20">
    <property type="entry name" value="ATP-grasp fold, A domain"/>
    <property type="match status" value="1"/>
</dbReference>
<dbReference type="InterPro" id="IPR013815">
    <property type="entry name" value="ATP_grasp_subdomain_1"/>
</dbReference>
<evidence type="ECO:0000256" key="4">
    <source>
        <dbReference type="ARBA" id="ARBA00013255"/>
    </source>
</evidence>
<dbReference type="GO" id="GO:0009113">
    <property type="term" value="P:purine nucleobase biosynthetic process"/>
    <property type="evidence" value="ECO:0007669"/>
    <property type="project" value="InterPro"/>
</dbReference>
<keyword evidence="8 13" id="KW-0067">ATP-binding</keyword>
<dbReference type="Pfam" id="PF02844">
    <property type="entry name" value="GARS_N"/>
    <property type="match status" value="1"/>
</dbReference>
<comment type="similarity">
    <text evidence="9 12">Belongs to the GARS family.</text>
</comment>
<evidence type="ECO:0000256" key="6">
    <source>
        <dbReference type="ARBA" id="ARBA00022741"/>
    </source>
</evidence>
<evidence type="ECO:0000256" key="2">
    <source>
        <dbReference type="ARBA" id="ARBA00001946"/>
    </source>
</evidence>
<organism evidence="15 16">
    <name type="scientific">Rhodovulum euryhalinum</name>
    <dbReference type="NCBI Taxonomy" id="35805"/>
    <lineage>
        <taxon>Bacteria</taxon>
        <taxon>Pseudomonadati</taxon>
        <taxon>Pseudomonadota</taxon>
        <taxon>Alphaproteobacteria</taxon>
        <taxon>Rhodobacterales</taxon>
        <taxon>Paracoccaceae</taxon>
        <taxon>Rhodovulum</taxon>
    </lineage>
</organism>
<dbReference type="InterPro" id="IPR016185">
    <property type="entry name" value="PreATP-grasp_dom_sf"/>
</dbReference>
<dbReference type="SUPFAM" id="SSF51246">
    <property type="entry name" value="Rudiment single hybrid motif"/>
    <property type="match status" value="1"/>
</dbReference>
<evidence type="ECO:0000256" key="1">
    <source>
        <dbReference type="ARBA" id="ARBA00001936"/>
    </source>
</evidence>
<evidence type="ECO:0000313" key="15">
    <source>
        <dbReference type="EMBL" id="TCO72834.1"/>
    </source>
</evidence>
<keyword evidence="16" id="KW-1185">Reference proteome</keyword>
<gene>
    <name evidence="12" type="primary">purD</name>
    <name evidence="15" type="ORF">EV655_10362</name>
</gene>
<keyword evidence="6 13" id="KW-0547">Nucleotide-binding</keyword>
<name>A0A4R2KI38_9RHOB</name>
<dbReference type="SUPFAM" id="SSF52440">
    <property type="entry name" value="PreATP-grasp domain"/>
    <property type="match status" value="1"/>
</dbReference>
<feature type="domain" description="ATP-grasp" evidence="14">
    <location>
        <begin position="107"/>
        <end position="312"/>
    </location>
</feature>
<dbReference type="InterPro" id="IPR020561">
    <property type="entry name" value="PRibGlycinamid_synth_ATP-grasp"/>
</dbReference>
<keyword evidence="7 12" id="KW-0658">Purine biosynthesis</keyword>
<evidence type="ECO:0000256" key="10">
    <source>
        <dbReference type="ARBA" id="ARBA00042242"/>
    </source>
</evidence>
<dbReference type="UniPathway" id="UPA00074">
    <property type="reaction ID" value="UER00125"/>
</dbReference>
<evidence type="ECO:0000256" key="13">
    <source>
        <dbReference type="PROSITE-ProRule" id="PRU00409"/>
    </source>
</evidence>
<comment type="cofactor">
    <cofactor evidence="1">
        <name>Mn(2+)</name>
        <dbReference type="ChEBI" id="CHEBI:29035"/>
    </cofactor>
</comment>
<evidence type="ECO:0000256" key="11">
    <source>
        <dbReference type="ARBA" id="ARBA00042864"/>
    </source>
</evidence>
<dbReference type="PROSITE" id="PS50975">
    <property type="entry name" value="ATP_GRASP"/>
    <property type="match status" value="1"/>
</dbReference>
<dbReference type="EC" id="6.3.4.13" evidence="4 12"/>
<dbReference type="HAMAP" id="MF_00138">
    <property type="entry name" value="GARS"/>
    <property type="match status" value="1"/>
</dbReference>
<dbReference type="GO" id="GO:0005524">
    <property type="term" value="F:ATP binding"/>
    <property type="evidence" value="ECO:0007669"/>
    <property type="project" value="UniProtKB-UniRule"/>
</dbReference>
<comment type="caution">
    <text evidence="15">The sequence shown here is derived from an EMBL/GenBank/DDBJ whole genome shotgun (WGS) entry which is preliminary data.</text>
</comment>
<dbReference type="RefSeq" id="WP_132542261.1">
    <property type="nucleotide sequence ID" value="NZ_SLWW01000003.1"/>
</dbReference>
<dbReference type="SUPFAM" id="SSF56059">
    <property type="entry name" value="Glutathione synthetase ATP-binding domain-like"/>
    <property type="match status" value="1"/>
</dbReference>
<dbReference type="InterPro" id="IPR037123">
    <property type="entry name" value="PRibGlycinamide_synth_C_sf"/>
</dbReference>
<comment type="catalytic activity">
    <reaction evidence="12">
        <text>5-phospho-beta-D-ribosylamine + glycine + ATP = N(1)-(5-phospho-beta-D-ribosyl)glycinamide + ADP + phosphate + H(+)</text>
        <dbReference type="Rhea" id="RHEA:17453"/>
        <dbReference type="ChEBI" id="CHEBI:15378"/>
        <dbReference type="ChEBI" id="CHEBI:30616"/>
        <dbReference type="ChEBI" id="CHEBI:43474"/>
        <dbReference type="ChEBI" id="CHEBI:57305"/>
        <dbReference type="ChEBI" id="CHEBI:58681"/>
        <dbReference type="ChEBI" id="CHEBI:143788"/>
        <dbReference type="ChEBI" id="CHEBI:456216"/>
        <dbReference type="EC" id="6.3.4.13"/>
    </reaction>
</comment>
<dbReference type="SMART" id="SM01210">
    <property type="entry name" value="GARS_C"/>
    <property type="match status" value="1"/>
</dbReference>
<dbReference type="Gene3D" id="3.90.600.10">
    <property type="entry name" value="Phosphoribosylglycinamide synthetase, C-terminal domain"/>
    <property type="match status" value="1"/>
</dbReference>
<evidence type="ECO:0000256" key="3">
    <source>
        <dbReference type="ARBA" id="ARBA00005174"/>
    </source>
</evidence>
<dbReference type="Gene3D" id="3.40.50.20">
    <property type="match status" value="1"/>
</dbReference>
<dbReference type="Proteomes" id="UP000295142">
    <property type="component" value="Unassembled WGS sequence"/>
</dbReference>
<dbReference type="Pfam" id="PF01071">
    <property type="entry name" value="GARS_A"/>
    <property type="match status" value="1"/>
</dbReference>
<dbReference type="Gene3D" id="3.30.470.20">
    <property type="entry name" value="ATP-grasp fold, B domain"/>
    <property type="match status" value="1"/>
</dbReference>
<evidence type="ECO:0000256" key="12">
    <source>
        <dbReference type="HAMAP-Rule" id="MF_00138"/>
    </source>
</evidence>